<dbReference type="HAMAP" id="MF_00346">
    <property type="entry name" value="UPF0149"/>
    <property type="match status" value="1"/>
</dbReference>
<keyword evidence="4" id="KW-1185">Reference proteome</keyword>
<organism evidence="3 4">
    <name type="scientific">Histophilus somni</name>
    <name type="common">Haemophilus somnus</name>
    <dbReference type="NCBI Taxonomy" id="731"/>
    <lineage>
        <taxon>Bacteria</taxon>
        <taxon>Pseudomonadati</taxon>
        <taxon>Pseudomonadota</taxon>
        <taxon>Gammaproteobacteria</taxon>
        <taxon>Pasteurellales</taxon>
        <taxon>Pasteurellaceae</taxon>
        <taxon>Histophilus</taxon>
    </lineage>
</organism>
<dbReference type="NCBIfam" id="NF002477">
    <property type="entry name" value="PRK01736.1"/>
    <property type="match status" value="1"/>
</dbReference>
<reference evidence="3 4" key="1">
    <citation type="submission" date="2020-12" db="EMBL/GenBank/DDBJ databases">
        <title>ASc-MMNZ-VFA-070.</title>
        <authorList>
            <person name="Schryvers A."/>
            <person name="Mostafa Nazari M."/>
            <person name="Farshchi Andisi V."/>
            <person name="Timsit E."/>
            <person name="Walter Morck D."/>
        </authorList>
    </citation>
    <scope>NUCLEOTIDE SEQUENCE [LARGE SCALE GENOMIC DNA]</scope>
    <source>
        <strain evidence="3 4">ASc-MMNZ-VFA-070</strain>
    </source>
</reference>
<evidence type="ECO:0000313" key="4">
    <source>
        <dbReference type="Proteomes" id="UP000595373"/>
    </source>
</evidence>
<dbReference type="Gene3D" id="1.20.120.740">
    <property type="entry name" value="YgfB uncharacterised protein family UPF0149, PF03695"/>
    <property type="match status" value="1"/>
</dbReference>
<name>A0A9Q6YZB8_HISSO</name>
<dbReference type="RefSeq" id="WP_075293749.1">
    <property type="nucleotide sequence ID" value="NZ_CP018802.1"/>
</dbReference>
<dbReference type="PANTHER" id="PTHR37528:SF1">
    <property type="entry name" value="UPF0149 PROTEIN YGFB"/>
    <property type="match status" value="1"/>
</dbReference>
<dbReference type="InterPro" id="IPR011978">
    <property type="entry name" value="YgfB-like"/>
</dbReference>
<evidence type="ECO:0000256" key="1">
    <source>
        <dbReference type="ARBA" id="ARBA00038308"/>
    </source>
</evidence>
<protein>
    <recommendedName>
        <fullName evidence="2">UPF0149 protein JFL49_06415</fullName>
    </recommendedName>
</protein>
<dbReference type="PANTHER" id="PTHR37528">
    <property type="entry name" value="UPF0149 PROTEIN YGFB"/>
    <property type="match status" value="1"/>
</dbReference>
<evidence type="ECO:0000256" key="2">
    <source>
        <dbReference type="HAMAP-Rule" id="MF_00346"/>
    </source>
</evidence>
<dbReference type="AlphaFoldDB" id="A0A9Q6YZB8"/>
<sequence length="186" mass="21510">MSEKPLIYSEFNQQLKQANIALTVAELHGFLTGLICGGITDQRWQYLLYQFTNDDHAYPTSLLKEVEQIYQKIDRTLSDIDKFNFELWLPEEDNVFDRADALSEWTNHFLLGLGLNQPNLNKEVGEIGEALDDLQAIGQLGYDEKDDQEELSKALEEIIEYVRTITFLFFNHGNKDNRITLVNVFS</sequence>
<dbReference type="NCBIfam" id="TIGR02292">
    <property type="entry name" value="ygfB_yecA"/>
    <property type="match status" value="1"/>
</dbReference>
<dbReference type="SUPFAM" id="SSF101327">
    <property type="entry name" value="YgfB-like"/>
    <property type="match status" value="1"/>
</dbReference>
<dbReference type="Pfam" id="PF03695">
    <property type="entry name" value="UPF0149"/>
    <property type="match status" value="1"/>
</dbReference>
<gene>
    <name evidence="3" type="ORF">JFL49_06415</name>
</gene>
<comment type="similarity">
    <text evidence="1 2">Belongs to the UPF0149 family.</text>
</comment>
<proteinExistence type="inferred from homology"/>
<evidence type="ECO:0000313" key="3">
    <source>
        <dbReference type="EMBL" id="QQF81719.1"/>
    </source>
</evidence>
<dbReference type="GO" id="GO:0005829">
    <property type="term" value="C:cytosol"/>
    <property type="evidence" value="ECO:0007669"/>
    <property type="project" value="TreeGrafter"/>
</dbReference>
<dbReference type="EMBL" id="CP066558">
    <property type="protein sequence ID" value="QQF81719.1"/>
    <property type="molecule type" value="Genomic_DNA"/>
</dbReference>
<dbReference type="OrthoDB" id="9783391at2"/>
<accession>A0A9Q6YZB8</accession>
<dbReference type="InterPro" id="IPR036255">
    <property type="entry name" value="YgfB-like_sf"/>
</dbReference>
<dbReference type="Proteomes" id="UP000595373">
    <property type="component" value="Chromosome"/>
</dbReference>